<evidence type="ECO:0000313" key="7">
    <source>
        <dbReference type="EnsemblMetazoa" id="ISCW008668-PA"/>
    </source>
</evidence>
<keyword evidence="8" id="KW-1185">Reference proteome</keyword>
<dbReference type="GO" id="GO:0046854">
    <property type="term" value="P:phosphatidylinositol phosphate biosynthetic process"/>
    <property type="evidence" value="ECO:0000318"/>
    <property type="project" value="GO_Central"/>
</dbReference>
<evidence type="ECO:0000313" key="8">
    <source>
        <dbReference type="Proteomes" id="UP000001555"/>
    </source>
</evidence>
<name>B7Q3L3_IXOSC</name>
<dbReference type="PANTHER" id="PTHR12400:SF21">
    <property type="entry name" value="KINASE"/>
    <property type="match status" value="1"/>
</dbReference>
<reference evidence="7" key="2">
    <citation type="submission" date="2020-05" db="UniProtKB">
        <authorList>
            <consortium name="EnsemblMetazoa"/>
        </authorList>
    </citation>
    <scope>IDENTIFICATION</scope>
    <source>
        <strain evidence="7">wikel</strain>
    </source>
</reference>
<dbReference type="VEuPathDB" id="VectorBase:ISCP_014572"/>
<dbReference type="PANTHER" id="PTHR12400">
    <property type="entry name" value="INOSITOL POLYPHOSPHATE KINASE"/>
    <property type="match status" value="1"/>
</dbReference>
<gene>
    <name evidence="6" type="ORF">IscW_ISCW008668</name>
</gene>
<feature type="compositionally biased region" description="Gly residues" evidence="5">
    <location>
        <begin position="1"/>
        <end position="15"/>
    </location>
</feature>
<proteinExistence type="inferred from homology"/>
<reference evidence="6 8" key="1">
    <citation type="submission" date="2008-03" db="EMBL/GenBank/DDBJ databases">
        <title>Annotation of Ixodes scapularis.</title>
        <authorList>
            <consortium name="Ixodes scapularis Genome Project Consortium"/>
            <person name="Caler E."/>
            <person name="Hannick L.I."/>
            <person name="Bidwell S."/>
            <person name="Joardar V."/>
            <person name="Thiagarajan M."/>
            <person name="Amedeo P."/>
            <person name="Galinsky K.J."/>
            <person name="Schobel S."/>
            <person name="Inman J."/>
            <person name="Hostetler J."/>
            <person name="Miller J."/>
            <person name="Hammond M."/>
            <person name="Megy K."/>
            <person name="Lawson D."/>
            <person name="Kodira C."/>
            <person name="Sutton G."/>
            <person name="Meyer J."/>
            <person name="Hill C.A."/>
            <person name="Birren B."/>
            <person name="Nene V."/>
            <person name="Collins F."/>
            <person name="Alarcon-Chaidez F."/>
            <person name="Wikel S."/>
            <person name="Strausberg R."/>
        </authorList>
    </citation>
    <scope>NUCLEOTIDE SEQUENCE [LARGE SCALE GENOMIC DNA]</scope>
    <source>
        <strain evidence="8">Wikel</strain>
        <strain evidence="6">Wikel colony</strain>
    </source>
</reference>
<dbReference type="EMBL" id="ABJB010010664">
    <property type="status" value="NOT_ANNOTATED_CDS"/>
    <property type="molecule type" value="Genomic_DNA"/>
</dbReference>
<dbReference type="GO" id="GO:0032958">
    <property type="term" value="P:inositol phosphate biosynthetic process"/>
    <property type="evidence" value="ECO:0000318"/>
    <property type="project" value="GO_Central"/>
</dbReference>
<dbReference type="AlphaFoldDB" id="B7Q3L3"/>
<evidence type="ECO:0000256" key="2">
    <source>
        <dbReference type="ARBA" id="ARBA00022679"/>
    </source>
</evidence>
<dbReference type="InterPro" id="IPR005522">
    <property type="entry name" value="IPK"/>
</dbReference>
<dbReference type="SUPFAM" id="SSF56104">
    <property type="entry name" value="SAICAR synthase-like"/>
    <property type="match status" value="1"/>
</dbReference>
<dbReference type="STRING" id="6945.B7Q3L3"/>
<evidence type="ECO:0000256" key="5">
    <source>
        <dbReference type="SAM" id="MobiDB-lite"/>
    </source>
</evidence>
<evidence type="ECO:0000313" key="6">
    <source>
        <dbReference type="EMBL" id="EEC13435.1"/>
    </source>
</evidence>
<dbReference type="VEuPathDB" id="VectorBase:ISCW008668"/>
<dbReference type="VEuPathDB" id="VectorBase:ISCI008668"/>
<dbReference type="InParanoid" id="B7Q3L3"/>
<dbReference type="GO" id="GO:0005737">
    <property type="term" value="C:cytoplasm"/>
    <property type="evidence" value="ECO:0000318"/>
    <property type="project" value="GO_Central"/>
</dbReference>
<evidence type="ECO:0000256" key="4">
    <source>
        <dbReference type="RuleBase" id="RU363090"/>
    </source>
</evidence>
<dbReference type="GO" id="GO:0005634">
    <property type="term" value="C:nucleus"/>
    <property type="evidence" value="ECO:0000318"/>
    <property type="project" value="GO_Central"/>
</dbReference>
<dbReference type="InterPro" id="IPR038286">
    <property type="entry name" value="IPK_sf"/>
</dbReference>
<feature type="region of interest" description="Disordered" evidence="5">
    <location>
        <begin position="1"/>
        <end position="20"/>
    </location>
</feature>
<evidence type="ECO:0000256" key="1">
    <source>
        <dbReference type="ARBA" id="ARBA00007374"/>
    </source>
</evidence>
<dbReference type="HOGENOM" id="CLU_014862_0_0_1"/>
<keyword evidence="3 4" id="KW-0418">Kinase</keyword>
<organism>
    <name type="scientific">Ixodes scapularis</name>
    <name type="common">Black-legged tick</name>
    <name type="synonym">Deer tick</name>
    <dbReference type="NCBI Taxonomy" id="6945"/>
    <lineage>
        <taxon>Eukaryota</taxon>
        <taxon>Metazoa</taxon>
        <taxon>Ecdysozoa</taxon>
        <taxon>Arthropoda</taxon>
        <taxon>Chelicerata</taxon>
        <taxon>Arachnida</taxon>
        <taxon>Acari</taxon>
        <taxon>Parasitiformes</taxon>
        <taxon>Ixodida</taxon>
        <taxon>Ixodoidea</taxon>
        <taxon>Ixodidae</taxon>
        <taxon>Ixodinae</taxon>
        <taxon>Ixodes</taxon>
    </lineage>
</organism>
<dbReference type="EMBL" id="DS850588">
    <property type="protein sequence ID" value="EEC13435.1"/>
    <property type="molecule type" value="Genomic_DNA"/>
</dbReference>
<dbReference type="EnsemblMetazoa" id="ISCW008668-RA">
    <property type="protein sequence ID" value="ISCW008668-PA"/>
    <property type="gene ID" value="ISCW008668"/>
</dbReference>
<dbReference type="Gene3D" id="3.30.470.160">
    <property type="entry name" value="Inositol polyphosphate kinase"/>
    <property type="match status" value="1"/>
</dbReference>
<dbReference type="FunCoup" id="B7Q3L3">
    <property type="interactions" value="217"/>
</dbReference>
<accession>B7Q3L3</accession>
<protein>
    <recommendedName>
        <fullName evidence="4">Kinase</fullName>
        <ecNumber evidence="4">2.7.-.-</ecNumber>
    </recommendedName>
</protein>
<comment type="similarity">
    <text evidence="1 4">Belongs to the inositol phosphokinase (IPK) family.</text>
</comment>
<dbReference type="GO" id="GO:0000828">
    <property type="term" value="F:inositol hexakisphosphate kinase activity"/>
    <property type="evidence" value="ECO:0000318"/>
    <property type="project" value="GO_Central"/>
</dbReference>
<dbReference type="EMBL" id="ABJB010293082">
    <property type="status" value="NOT_ANNOTATED_CDS"/>
    <property type="molecule type" value="Genomic_DNA"/>
</dbReference>
<sequence length="445" mass="50388">MAHKGGGGKSGAKGGTKGEDRTAVLSPFAHQVGGHSQMLLLDQGTLCKPLIPRELHFYLHVPREMRQFVPSYKGGVNMVTSNRNQTLFLKLGGNCVSAHLNSWCHLRNWQPASSIQSGTHPHRLFHDKTPIPVVLSLVKLKKAFLDAQLISEDWWHRKLFKLSHPVNESAEISMYLYSSPWCHSSHRQGRRSSHCSAEDMASWRYFLLLENVVSHFHRPCILDLKMGTRQHGDDASDEKRHRQMAKCAASTSASLGVRICGMQVYQTDVRAFACKDKYYGRRLDDRGFRRCLRQFFHDGFRLRSDLVGLVIQRLQALRKAVERQNSFRFYSSSLLIIYEGCDEEDDCSGHASTSGAEVELEAGLSLDCSDESSLDSSLDSSSVSVRPRREWRPRVDVRMIDFAHTTHEGYEGDTMVHQGPDAGYLLGLDNLLRLLCDVQDREEVK</sequence>
<dbReference type="Proteomes" id="UP000001555">
    <property type="component" value="Unassembled WGS sequence"/>
</dbReference>
<dbReference type="OrthoDB" id="2573163at2759"/>
<keyword evidence="2 4" id="KW-0808">Transferase</keyword>
<dbReference type="EC" id="2.7.-.-" evidence="4"/>
<evidence type="ECO:0000256" key="3">
    <source>
        <dbReference type="ARBA" id="ARBA00022777"/>
    </source>
</evidence>
<dbReference type="Pfam" id="PF03770">
    <property type="entry name" value="IPK"/>
    <property type="match status" value="1"/>
</dbReference>
<dbReference type="PaxDb" id="6945-B7Q3L3"/>